<organism evidence="3 4">
    <name type="scientific">Rhipicephalus microplus</name>
    <name type="common">Cattle tick</name>
    <name type="synonym">Boophilus microplus</name>
    <dbReference type="NCBI Taxonomy" id="6941"/>
    <lineage>
        <taxon>Eukaryota</taxon>
        <taxon>Metazoa</taxon>
        <taxon>Ecdysozoa</taxon>
        <taxon>Arthropoda</taxon>
        <taxon>Chelicerata</taxon>
        <taxon>Arachnida</taxon>
        <taxon>Acari</taxon>
        <taxon>Parasitiformes</taxon>
        <taxon>Ixodida</taxon>
        <taxon>Ixodoidea</taxon>
        <taxon>Ixodidae</taxon>
        <taxon>Rhipicephalinae</taxon>
        <taxon>Rhipicephalus</taxon>
        <taxon>Boophilus</taxon>
    </lineage>
</organism>
<dbReference type="AlphaFoldDB" id="A0A9J6F825"/>
<feature type="region of interest" description="Disordered" evidence="2">
    <location>
        <begin position="1"/>
        <end position="39"/>
    </location>
</feature>
<reference evidence="3" key="1">
    <citation type="journal article" date="2020" name="Cell">
        <title>Large-Scale Comparative Analyses of Tick Genomes Elucidate Their Genetic Diversity and Vector Capacities.</title>
        <authorList>
            <consortium name="Tick Genome and Microbiome Consortium (TIGMIC)"/>
            <person name="Jia N."/>
            <person name="Wang J."/>
            <person name="Shi W."/>
            <person name="Du L."/>
            <person name="Sun Y."/>
            <person name="Zhan W."/>
            <person name="Jiang J.F."/>
            <person name="Wang Q."/>
            <person name="Zhang B."/>
            <person name="Ji P."/>
            <person name="Bell-Sakyi L."/>
            <person name="Cui X.M."/>
            <person name="Yuan T.T."/>
            <person name="Jiang B.G."/>
            <person name="Yang W.F."/>
            <person name="Lam T.T."/>
            <person name="Chang Q.C."/>
            <person name="Ding S.J."/>
            <person name="Wang X.J."/>
            <person name="Zhu J.G."/>
            <person name="Ruan X.D."/>
            <person name="Zhao L."/>
            <person name="Wei J.T."/>
            <person name="Ye R.Z."/>
            <person name="Que T.C."/>
            <person name="Du C.H."/>
            <person name="Zhou Y.H."/>
            <person name="Cheng J.X."/>
            <person name="Dai P.F."/>
            <person name="Guo W.B."/>
            <person name="Han X.H."/>
            <person name="Huang E.J."/>
            <person name="Li L.F."/>
            <person name="Wei W."/>
            <person name="Gao Y.C."/>
            <person name="Liu J.Z."/>
            <person name="Shao H.Z."/>
            <person name="Wang X."/>
            <person name="Wang C.C."/>
            <person name="Yang T.C."/>
            <person name="Huo Q.B."/>
            <person name="Li W."/>
            <person name="Chen H.Y."/>
            <person name="Chen S.E."/>
            <person name="Zhou L.G."/>
            <person name="Ni X.B."/>
            <person name="Tian J.H."/>
            <person name="Sheng Y."/>
            <person name="Liu T."/>
            <person name="Pan Y.S."/>
            <person name="Xia L.Y."/>
            <person name="Li J."/>
            <person name="Zhao F."/>
            <person name="Cao W.C."/>
        </authorList>
    </citation>
    <scope>NUCLEOTIDE SEQUENCE</scope>
    <source>
        <strain evidence="3">Rmic-2018</strain>
    </source>
</reference>
<dbReference type="PANTHER" id="PTHR32123">
    <property type="entry name" value="BICD FAMILY-LIKE CARGO ADAPTER"/>
    <property type="match status" value="1"/>
</dbReference>
<name>A0A9J6F825_RHIMP</name>
<dbReference type="EMBL" id="JABSTU010000001">
    <property type="protein sequence ID" value="KAH8041808.1"/>
    <property type="molecule type" value="Genomic_DNA"/>
</dbReference>
<evidence type="ECO:0000256" key="2">
    <source>
        <dbReference type="SAM" id="MobiDB-lite"/>
    </source>
</evidence>
<dbReference type="PANTHER" id="PTHR32123:SF13">
    <property type="entry name" value="BICAUDAL D-RELATED PROTEIN HOMOLOG"/>
    <property type="match status" value="1"/>
</dbReference>
<dbReference type="VEuPathDB" id="VectorBase:LOC119172130"/>
<evidence type="ECO:0000313" key="4">
    <source>
        <dbReference type="Proteomes" id="UP000821866"/>
    </source>
</evidence>
<keyword evidence="1" id="KW-0175">Coiled coil</keyword>
<dbReference type="Proteomes" id="UP000821866">
    <property type="component" value="Chromosome 1"/>
</dbReference>
<gene>
    <name evidence="3" type="ORF">HPB51_018560</name>
</gene>
<accession>A0A9J6F825</accession>
<reference evidence="3" key="2">
    <citation type="submission" date="2021-09" db="EMBL/GenBank/DDBJ databases">
        <authorList>
            <person name="Jia N."/>
            <person name="Wang J."/>
            <person name="Shi W."/>
            <person name="Du L."/>
            <person name="Sun Y."/>
            <person name="Zhan W."/>
            <person name="Jiang J."/>
            <person name="Wang Q."/>
            <person name="Zhang B."/>
            <person name="Ji P."/>
            <person name="Sakyi L.B."/>
            <person name="Cui X."/>
            <person name="Yuan T."/>
            <person name="Jiang B."/>
            <person name="Yang W."/>
            <person name="Lam T.T.-Y."/>
            <person name="Chang Q."/>
            <person name="Ding S."/>
            <person name="Wang X."/>
            <person name="Zhu J."/>
            <person name="Ruan X."/>
            <person name="Zhao L."/>
            <person name="Wei J."/>
            <person name="Que T."/>
            <person name="Du C."/>
            <person name="Cheng J."/>
            <person name="Dai P."/>
            <person name="Han X."/>
            <person name="Huang E."/>
            <person name="Gao Y."/>
            <person name="Liu J."/>
            <person name="Shao H."/>
            <person name="Ye R."/>
            <person name="Li L."/>
            <person name="Wei W."/>
            <person name="Wang X."/>
            <person name="Wang C."/>
            <person name="Huo Q."/>
            <person name="Li W."/>
            <person name="Guo W."/>
            <person name="Chen H."/>
            <person name="Chen S."/>
            <person name="Zhou L."/>
            <person name="Zhou L."/>
            <person name="Ni X."/>
            <person name="Tian J."/>
            <person name="Zhou Y."/>
            <person name="Sheng Y."/>
            <person name="Liu T."/>
            <person name="Pan Y."/>
            <person name="Xia L."/>
            <person name="Li J."/>
            <person name="Zhao F."/>
            <person name="Cao W."/>
        </authorList>
    </citation>
    <scope>NUCLEOTIDE SEQUENCE</scope>
    <source>
        <strain evidence="3">Rmic-2018</strain>
        <tissue evidence="3">Larvae</tissue>
    </source>
</reference>
<sequence>MQPTTGASHTPMLGELEDYLHEIRGRDVAPEDDDSEPGDVYSQLAQKEKDLLLAAEIGKELLERNSDLSRQNERLTEEYSRKLEFSCNPSRQLLLYAHHARRHALTRTGADVANAVWTSGLGSCYTPGHVTILSRWRLELEGRTEA</sequence>
<keyword evidence="4" id="KW-1185">Reference proteome</keyword>
<evidence type="ECO:0000256" key="1">
    <source>
        <dbReference type="ARBA" id="ARBA00023054"/>
    </source>
</evidence>
<feature type="compositionally biased region" description="Basic and acidic residues" evidence="2">
    <location>
        <begin position="18"/>
        <end position="29"/>
    </location>
</feature>
<protein>
    <recommendedName>
        <fullName evidence="5">HAP1 N-terminal domain-containing protein</fullName>
    </recommendedName>
</protein>
<proteinExistence type="predicted"/>
<evidence type="ECO:0000313" key="3">
    <source>
        <dbReference type="EMBL" id="KAH8041808.1"/>
    </source>
</evidence>
<dbReference type="InterPro" id="IPR051149">
    <property type="entry name" value="Spindly/BICDR_Dynein_Adapter"/>
</dbReference>
<comment type="caution">
    <text evidence="3">The sequence shown here is derived from an EMBL/GenBank/DDBJ whole genome shotgun (WGS) entry which is preliminary data.</text>
</comment>
<evidence type="ECO:0008006" key="5">
    <source>
        <dbReference type="Google" id="ProtNLM"/>
    </source>
</evidence>